<organism evidence="3 4">
    <name type="scientific">Synoicihabitans lomoniglobus</name>
    <dbReference type="NCBI Taxonomy" id="2909285"/>
    <lineage>
        <taxon>Bacteria</taxon>
        <taxon>Pseudomonadati</taxon>
        <taxon>Verrucomicrobiota</taxon>
        <taxon>Opitutia</taxon>
        <taxon>Opitutales</taxon>
        <taxon>Opitutaceae</taxon>
        <taxon>Synoicihabitans</taxon>
    </lineage>
</organism>
<evidence type="ECO:0000256" key="1">
    <source>
        <dbReference type="SAM" id="Phobius"/>
    </source>
</evidence>
<proteinExistence type="predicted"/>
<feature type="transmembrane region" description="Helical" evidence="1">
    <location>
        <begin position="317"/>
        <end position="344"/>
    </location>
</feature>
<feature type="signal peptide" evidence="2">
    <location>
        <begin position="1"/>
        <end position="25"/>
    </location>
</feature>
<feature type="transmembrane region" description="Helical" evidence="1">
    <location>
        <begin position="196"/>
        <end position="222"/>
    </location>
</feature>
<accession>A0AAE9ZZ49</accession>
<reference evidence="3" key="1">
    <citation type="submission" date="2023-03" db="EMBL/GenBank/DDBJ databases">
        <title>Lomoglobus Profundus gen. nov., sp. nov., a novel member of the phylum Verrucomicrobia, isolated from deep-marine sediment of South China Sea.</title>
        <authorList>
            <person name="Ahmad T."/>
            <person name="Ishaq S.E."/>
            <person name="Wang F."/>
        </authorList>
    </citation>
    <scope>NUCLEOTIDE SEQUENCE</scope>
    <source>
        <strain evidence="3">LMO-M01</strain>
    </source>
</reference>
<dbReference type="Pfam" id="PF13795">
    <property type="entry name" value="HupE_UreJ_2"/>
    <property type="match status" value="1"/>
</dbReference>
<dbReference type="Proteomes" id="UP001218638">
    <property type="component" value="Chromosome"/>
</dbReference>
<evidence type="ECO:0000256" key="2">
    <source>
        <dbReference type="SAM" id="SignalP"/>
    </source>
</evidence>
<dbReference type="InterPro" id="IPR032809">
    <property type="entry name" value="Put_HupE_UreJ"/>
</dbReference>
<evidence type="ECO:0000313" key="3">
    <source>
        <dbReference type="EMBL" id="WED63973.1"/>
    </source>
</evidence>
<keyword evidence="2" id="KW-0732">Signal</keyword>
<gene>
    <name evidence="3" type="ORF">PXH66_16670</name>
</gene>
<keyword evidence="1" id="KW-1133">Transmembrane helix</keyword>
<protein>
    <submittedName>
        <fullName evidence="3">HupE/UreJ family protein</fullName>
    </submittedName>
</protein>
<feature type="transmembrane region" description="Helical" evidence="1">
    <location>
        <begin position="229"/>
        <end position="250"/>
    </location>
</feature>
<feature type="chain" id="PRO_5042061109" evidence="2">
    <location>
        <begin position="26"/>
        <end position="378"/>
    </location>
</feature>
<evidence type="ECO:0000313" key="4">
    <source>
        <dbReference type="Proteomes" id="UP001218638"/>
    </source>
</evidence>
<dbReference type="AlphaFoldDB" id="A0AAE9ZZ49"/>
<dbReference type="RefSeq" id="WP_330930678.1">
    <property type="nucleotide sequence ID" value="NZ_CP119075.1"/>
</dbReference>
<keyword evidence="1" id="KW-0472">Membrane</keyword>
<dbReference type="EMBL" id="CP119075">
    <property type="protein sequence ID" value="WED63973.1"/>
    <property type="molecule type" value="Genomic_DNA"/>
</dbReference>
<sequence>MSRCAGFRVWLLLLLGALSALTATAHDPGLSSLEITATVDGVQVELRLSATDAAAAVPLADLDDDRVLDQIEVEESGAALQAAGLAWVDFSASDRAIPMSRVAAVWEAEDEDVMWHTRIAQQPEGNWTVNSEQFATLPPGHRLFVTARLVSGEIVAEGLLGANNATLIVPWGERSVGVEAVETEHETTGNSGGSRLWLFFKLGVEHILIGFDHLLFLAGLLIACRGWKAMLAVITSFTVAHSITLGLAALNVVQFPAGWVEPLIAASIVYVGVENLWRGDEEPKGRWLLTFGFGLIHGFGFAGVLRELGLGSDGQTVVSALFGFNVGVEVGQAAIALLVLPLLAKARQWPSFERRGPMIVSLVVTGMGLFWLIERTLL</sequence>
<feature type="transmembrane region" description="Helical" evidence="1">
    <location>
        <begin position="356"/>
        <end position="373"/>
    </location>
</feature>
<keyword evidence="1" id="KW-0812">Transmembrane</keyword>
<keyword evidence="4" id="KW-1185">Reference proteome</keyword>
<feature type="transmembrane region" description="Helical" evidence="1">
    <location>
        <begin position="256"/>
        <end position="273"/>
    </location>
</feature>
<feature type="transmembrane region" description="Helical" evidence="1">
    <location>
        <begin position="285"/>
        <end position="305"/>
    </location>
</feature>
<name>A0AAE9ZZ49_9BACT</name>
<dbReference type="KEGG" id="slom:PXH66_16670"/>